<evidence type="ECO:0000256" key="3">
    <source>
        <dbReference type="ARBA" id="ARBA00022777"/>
    </source>
</evidence>
<dbReference type="PROSITE" id="PS50011">
    <property type="entry name" value="PROTEIN_KINASE_DOM"/>
    <property type="match status" value="1"/>
</dbReference>
<dbReference type="OMA" id="GILERMC"/>
<protein>
    <recommendedName>
        <fullName evidence="5">Protein kinase domain-containing protein</fullName>
    </recommendedName>
</protein>
<sequence>MVQETSAHYTPPPLPETLNNWEDIEDRSLFRKPWEHFESCLAQHGYTLLGAPAYDDPRLFERIPKKPALNPFFPQDDEDFVHRPDWENVASLRMPQFFQQRANIYLGLDHVGRQVVLKAIQRDSSEHKVLRHLCSQALRKDPRNHTIPVTLIPVGDYVFVIQPYWGRCWDWPHPDSIPSRLKLVAQLLEGLAFMHHNLIGHGDIHRENILWNHSDWRRWGTDDDDGPPPGFLFHSTFDFRMAYIDFGCSTLFEPGQSHTIPSDSRPPSVFAAPEQTAEGDSYDVFAADVYNLGRVLQFELDEALGDEDPVARETVESLPEYLDLLNRMTQEDPTRRPSSAEANITVRAIVKNWELTKS</sequence>
<keyword evidence="7" id="KW-1185">Reference proteome</keyword>
<dbReference type="KEGG" id="gtr:GLOTRDRAFT_130110"/>
<organism evidence="6 7">
    <name type="scientific">Gloeophyllum trabeum (strain ATCC 11539 / FP-39264 / Madison 617)</name>
    <name type="common">Brown rot fungus</name>
    <dbReference type="NCBI Taxonomy" id="670483"/>
    <lineage>
        <taxon>Eukaryota</taxon>
        <taxon>Fungi</taxon>
        <taxon>Dikarya</taxon>
        <taxon>Basidiomycota</taxon>
        <taxon>Agaricomycotina</taxon>
        <taxon>Agaricomycetes</taxon>
        <taxon>Gloeophyllales</taxon>
        <taxon>Gloeophyllaceae</taxon>
        <taxon>Gloeophyllum</taxon>
    </lineage>
</organism>
<dbReference type="PANTHER" id="PTHR43289">
    <property type="entry name" value="MITOGEN-ACTIVATED PROTEIN KINASE KINASE KINASE 20-RELATED"/>
    <property type="match status" value="1"/>
</dbReference>
<keyword evidence="2" id="KW-0547">Nucleotide-binding</keyword>
<evidence type="ECO:0000313" key="6">
    <source>
        <dbReference type="EMBL" id="EPQ54757.1"/>
    </source>
</evidence>
<dbReference type="OrthoDB" id="2722301at2759"/>
<dbReference type="InterPro" id="IPR011009">
    <property type="entry name" value="Kinase-like_dom_sf"/>
</dbReference>
<accession>S7Q5I7</accession>
<evidence type="ECO:0000259" key="5">
    <source>
        <dbReference type="PROSITE" id="PS50011"/>
    </source>
</evidence>
<feature type="domain" description="Protein kinase" evidence="5">
    <location>
        <begin position="43"/>
        <end position="346"/>
    </location>
</feature>
<evidence type="ECO:0000256" key="4">
    <source>
        <dbReference type="ARBA" id="ARBA00022840"/>
    </source>
</evidence>
<evidence type="ECO:0000256" key="1">
    <source>
        <dbReference type="ARBA" id="ARBA00022679"/>
    </source>
</evidence>
<dbReference type="GO" id="GO:0004674">
    <property type="term" value="F:protein serine/threonine kinase activity"/>
    <property type="evidence" value="ECO:0007669"/>
    <property type="project" value="TreeGrafter"/>
</dbReference>
<evidence type="ECO:0000256" key="2">
    <source>
        <dbReference type="ARBA" id="ARBA00022741"/>
    </source>
</evidence>
<name>S7Q5I7_GLOTA</name>
<dbReference type="RefSeq" id="XP_007867008.1">
    <property type="nucleotide sequence ID" value="XM_007868817.1"/>
</dbReference>
<dbReference type="Pfam" id="PF00069">
    <property type="entry name" value="Pkinase"/>
    <property type="match status" value="1"/>
</dbReference>
<dbReference type="Proteomes" id="UP000030669">
    <property type="component" value="Unassembled WGS sequence"/>
</dbReference>
<reference evidence="6 7" key="1">
    <citation type="journal article" date="2012" name="Science">
        <title>The Paleozoic origin of enzymatic lignin decomposition reconstructed from 31 fungal genomes.</title>
        <authorList>
            <person name="Floudas D."/>
            <person name="Binder M."/>
            <person name="Riley R."/>
            <person name="Barry K."/>
            <person name="Blanchette R.A."/>
            <person name="Henrissat B."/>
            <person name="Martinez A.T."/>
            <person name="Otillar R."/>
            <person name="Spatafora J.W."/>
            <person name="Yadav J.S."/>
            <person name="Aerts A."/>
            <person name="Benoit I."/>
            <person name="Boyd A."/>
            <person name="Carlson A."/>
            <person name="Copeland A."/>
            <person name="Coutinho P.M."/>
            <person name="de Vries R.P."/>
            <person name="Ferreira P."/>
            <person name="Findley K."/>
            <person name="Foster B."/>
            <person name="Gaskell J."/>
            <person name="Glotzer D."/>
            <person name="Gorecki P."/>
            <person name="Heitman J."/>
            <person name="Hesse C."/>
            <person name="Hori C."/>
            <person name="Igarashi K."/>
            <person name="Jurgens J.A."/>
            <person name="Kallen N."/>
            <person name="Kersten P."/>
            <person name="Kohler A."/>
            <person name="Kuees U."/>
            <person name="Kumar T.K.A."/>
            <person name="Kuo A."/>
            <person name="LaButti K."/>
            <person name="Larrondo L.F."/>
            <person name="Lindquist E."/>
            <person name="Ling A."/>
            <person name="Lombard V."/>
            <person name="Lucas S."/>
            <person name="Lundell T."/>
            <person name="Martin R."/>
            <person name="McLaughlin D.J."/>
            <person name="Morgenstern I."/>
            <person name="Morin E."/>
            <person name="Murat C."/>
            <person name="Nagy L.G."/>
            <person name="Nolan M."/>
            <person name="Ohm R.A."/>
            <person name="Patyshakuliyeva A."/>
            <person name="Rokas A."/>
            <person name="Ruiz-Duenas F.J."/>
            <person name="Sabat G."/>
            <person name="Salamov A."/>
            <person name="Samejima M."/>
            <person name="Schmutz J."/>
            <person name="Slot J.C."/>
            <person name="St John F."/>
            <person name="Stenlid J."/>
            <person name="Sun H."/>
            <person name="Sun S."/>
            <person name="Syed K."/>
            <person name="Tsang A."/>
            <person name="Wiebenga A."/>
            <person name="Young D."/>
            <person name="Pisabarro A."/>
            <person name="Eastwood D.C."/>
            <person name="Martin F."/>
            <person name="Cullen D."/>
            <person name="Grigoriev I.V."/>
            <person name="Hibbett D.S."/>
        </authorList>
    </citation>
    <scope>NUCLEOTIDE SEQUENCE [LARGE SCALE GENOMIC DNA]</scope>
    <source>
        <strain evidence="6 7">ATCC 11539</strain>
    </source>
</reference>
<dbReference type="InterPro" id="IPR000719">
    <property type="entry name" value="Prot_kinase_dom"/>
</dbReference>
<dbReference type="SMART" id="SM00220">
    <property type="entry name" value="S_TKc"/>
    <property type="match status" value="1"/>
</dbReference>
<dbReference type="SUPFAM" id="SSF56112">
    <property type="entry name" value="Protein kinase-like (PK-like)"/>
    <property type="match status" value="1"/>
</dbReference>
<keyword evidence="1" id="KW-0808">Transferase</keyword>
<dbReference type="HOGENOM" id="CLU_943879_0_0_1"/>
<evidence type="ECO:0000313" key="7">
    <source>
        <dbReference type="Proteomes" id="UP000030669"/>
    </source>
</evidence>
<dbReference type="GeneID" id="19302054"/>
<gene>
    <name evidence="6" type="ORF">GLOTRDRAFT_130110</name>
</gene>
<dbReference type="EMBL" id="KB469303">
    <property type="protein sequence ID" value="EPQ54757.1"/>
    <property type="molecule type" value="Genomic_DNA"/>
</dbReference>
<keyword evidence="4" id="KW-0067">ATP-binding</keyword>
<dbReference type="PANTHER" id="PTHR43289:SF33">
    <property type="entry name" value="SERINE_THREONINE KINASE 31"/>
    <property type="match status" value="1"/>
</dbReference>
<dbReference type="GO" id="GO:0005524">
    <property type="term" value="F:ATP binding"/>
    <property type="evidence" value="ECO:0007669"/>
    <property type="project" value="UniProtKB-KW"/>
</dbReference>
<dbReference type="AlphaFoldDB" id="S7Q5I7"/>
<proteinExistence type="predicted"/>
<keyword evidence="3" id="KW-0418">Kinase</keyword>
<dbReference type="Gene3D" id="1.10.510.10">
    <property type="entry name" value="Transferase(Phosphotransferase) domain 1"/>
    <property type="match status" value="1"/>
</dbReference>
<dbReference type="eggNOG" id="ENOG502RVD1">
    <property type="taxonomic scope" value="Eukaryota"/>
</dbReference>